<evidence type="ECO:0000256" key="11">
    <source>
        <dbReference type="ARBA" id="ARBA00045696"/>
    </source>
</evidence>
<reference evidence="12" key="1">
    <citation type="submission" date="2022-12" db="EMBL/GenBank/DDBJ databases">
        <title>Chromosome-level genome assembly of the bean flower thrips Megalurothrips usitatus.</title>
        <authorList>
            <person name="Ma L."/>
            <person name="Liu Q."/>
            <person name="Li H."/>
            <person name="Cai W."/>
        </authorList>
    </citation>
    <scope>NUCLEOTIDE SEQUENCE</scope>
    <source>
        <strain evidence="12">Cailab_2022a</strain>
    </source>
</reference>
<evidence type="ECO:0000256" key="5">
    <source>
        <dbReference type="ARBA" id="ARBA00022618"/>
    </source>
</evidence>
<evidence type="ECO:0000256" key="9">
    <source>
        <dbReference type="ARBA" id="ARBA00023306"/>
    </source>
</evidence>
<evidence type="ECO:0000256" key="3">
    <source>
        <dbReference type="ARBA" id="ARBA00006940"/>
    </source>
</evidence>
<comment type="caution">
    <text evidence="12">The sequence shown here is derived from an EMBL/GenBank/DDBJ whole genome shotgun (WGS) entry which is preliminary data.</text>
</comment>
<dbReference type="GO" id="GO:0005680">
    <property type="term" value="C:anaphase-promoting complex"/>
    <property type="evidence" value="ECO:0007669"/>
    <property type="project" value="InterPro"/>
</dbReference>
<evidence type="ECO:0000256" key="1">
    <source>
        <dbReference type="ARBA" id="ARBA00004123"/>
    </source>
</evidence>
<evidence type="ECO:0000256" key="4">
    <source>
        <dbReference type="ARBA" id="ARBA00013935"/>
    </source>
</evidence>
<comment type="similarity">
    <text evidence="3">Belongs to the APC13 family.</text>
</comment>
<dbReference type="InterPro" id="IPR008401">
    <property type="entry name" value="Apc13"/>
</dbReference>
<evidence type="ECO:0000313" key="13">
    <source>
        <dbReference type="Proteomes" id="UP001075354"/>
    </source>
</evidence>
<evidence type="ECO:0000313" key="12">
    <source>
        <dbReference type="EMBL" id="KAJ1523058.1"/>
    </source>
</evidence>
<keyword evidence="7" id="KW-0833">Ubl conjugation pathway</keyword>
<accession>A0AAV7XHY8</accession>
<gene>
    <name evidence="12" type="ORF">ONE63_002184</name>
</gene>
<proteinExistence type="inferred from homology"/>
<keyword evidence="8" id="KW-0539">Nucleus</keyword>
<dbReference type="Pfam" id="PF05839">
    <property type="entry name" value="Apc13p"/>
    <property type="match status" value="1"/>
</dbReference>
<dbReference type="EMBL" id="JAPTSV010000011">
    <property type="protein sequence ID" value="KAJ1523058.1"/>
    <property type="molecule type" value="Genomic_DNA"/>
</dbReference>
<dbReference type="AlphaFoldDB" id="A0AAV7XHY8"/>
<evidence type="ECO:0000256" key="7">
    <source>
        <dbReference type="ARBA" id="ARBA00022786"/>
    </source>
</evidence>
<keyword evidence="9" id="KW-0131">Cell cycle</keyword>
<dbReference type="GO" id="GO:0070979">
    <property type="term" value="P:protein K11-linked ubiquitination"/>
    <property type="evidence" value="ECO:0007669"/>
    <property type="project" value="TreeGrafter"/>
</dbReference>
<dbReference type="PANTHER" id="PTHR28672:SF1">
    <property type="entry name" value="ANAPHASE-PROMOTING COMPLEX SUBUNIT 13"/>
    <property type="match status" value="1"/>
</dbReference>
<sequence>MDSQAVVDRLVLRGSDSEVVAGHLLDIVEKSWREDRLPEDDIAVPISELPDPEADNGDVTMSLKEQDQKWKDLALEKLNEQHEVITS</sequence>
<dbReference type="Proteomes" id="UP001075354">
    <property type="component" value="Chromosome 11"/>
</dbReference>
<keyword evidence="6" id="KW-0498">Mitosis</keyword>
<dbReference type="PANTHER" id="PTHR28672">
    <property type="entry name" value="ANAPHASE-PROMOTING COMPLEX SUBUNIT 13"/>
    <property type="match status" value="1"/>
</dbReference>
<comment type="subcellular location">
    <subcellularLocation>
        <location evidence="1">Nucleus</location>
    </subcellularLocation>
</comment>
<name>A0AAV7XHY8_9NEOP</name>
<keyword evidence="5" id="KW-0132">Cell division</keyword>
<comment type="pathway">
    <text evidence="2">Protein modification; protein ubiquitination.</text>
</comment>
<keyword evidence="13" id="KW-1185">Reference proteome</keyword>
<comment type="function">
    <text evidence="11">Component of the anaphase promoting complex/cyclosome (APC/C), a cell cycle-regulated E3 ubiquitin ligase that controls progression through mitosis and the G1 phase of the cell cycle. The APC/C complex acts by mediating ubiquitination and subsequent degradation of target proteins: it mainly mediates the formation of 'Lys-11'-linked polyubiquitin chains and, to a lower extent, the formation of 'Lys-48'- and 'Lys-63'-linked polyubiquitin chains. The APC/C complex catalyzes assembly of branched 'Lys-11'-/'Lys-48'-linked branched ubiquitin chains on target proteins.</text>
</comment>
<dbReference type="GO" id="GO:0051301">
    <property type="term" value="P:cell division"/>
    <property type="evidence" value="ECO:0007669"/>
    <property type="project" value="UniProtKB-KW"/>
</dbReference>
<protein>
    <recommendedName>
        <fullName evidence="4">Anaphase-promoting complex subunit 13</fullName>
    </recommendedName>
    <alternativeName>
        <fullName evidence="10">Cyclosome subunit 13</fullName>
    </alternativeName>
</protein>
<organism evidence="12 13">
    <name type="scientific">Megalurothrips usitatus</name>
    <name type="common">bean blossom thrips</name>
    <dbReference type="NCBI Taxonomy" id="439358"/>
    <lineage>
        <taxon>Eukaryota</taxon>
        <taxon>Metazoa</taxon>
        <taxon>Ecdysozoa</taxon>
        <taxon>Arthropoda</taxon>
        <taxon>Hexapoda</taxon>
        <taxon>Insecta</taxon>
        <taxon>Pterygota</taxon>
        <taxon>Neoptera</taxon>
        <taxon>Paraneoptera</taxon>
        <taxon>Thysanoptera</taxon>
        <taxon>Terebrantia</taxon>
        <taxon>Thripoidea</taxon>
        <taxon>Thripidae</taxon>
        <taxon>Megalurothrips</taxon>
    </lineage>
</organism>
<evidence type="ECO:0000256" key="10">
    <source>
        <dbReference type="ARBA" id="ARBA00031338"/>
    </source>
</evidence>
<evidence type="ECO:0000256" key="2">
    <source>
        <dbReference type="ARBA" id="ARBA00004906"/>
    </source>
</evidence>
<evidence type="ECO:0000256" key="6">
    <source>
        <dbReference type="ARBA" id="ARBA00022776"/>
    </source>
</evidence>
<evidence type="ECO:0000256" key="8">
    <source>
        <dbReference type="ARBA" id="ARBA00023242"/>
    </source>
</evidence>